<feature type="domain" description="Large ribosomal subunit protein bL25 L25" evidence="7">
    <location>
        <begin position="9"/>
        <end position="95"/>
    </location>
</feature>
<evidence type="ECO:0000313" key="10">
    <source>
        <dbReference type="Proteomes" id="UP000550501"/>
    </source>
</evidence>
<evidence type="ECO:0000256" key="5">
    <source>
        <dbReference type="HAMAP-Rule" id="MF_01334"/>
    </source>
</evidence>
<keyword evidence="10" id="KW-1185">Reference proteome</keyword>
<comment type="subunit">
    <text evidence="5">Part of the 50S ribosomal subunit; part of the 5S rRNA/L5/L18/L25 subcomplex. Contacts the 5S rRNA. Binds to the 5S rRNA independently of L5 and L18.</text>
</comment>
<gene>
    <name evidence="5" type="primary">rplY</name>
    <name evidence="5" type="synonym">ctc</name>
    <name evidence="9" type="ORF">FHR72_002501</name>
</gene>
<dbReference type="EMBL" id="JACHVU010000004">
    <property type="protein sequence ID" value="MBB2991028.1"/>
    <property type="molecule type" value="Genomic_DNA"/>
</dbReference>
<name>A0A839Q439_MYCIR</name>
<evidence type="ECO:0000256" key="3">
    <source>
        <dbReference type="ARBA" id="ARBA00022980"/>
    </source>
</evidence>
<dbReference type="InterPro" id="IPR029751">
    <property type="entry name" value="Ribosomal_L25_dom"/>
</dbReference>
<comment type="similarity">
    <text evidence="5">Belongs to the bacterial ribosomal protein bL25 family. CTC subfamily.</text>
</comment>
<dbReference type="InterPro" id="IPR020930">
    <property type="entry name" value="Ribosomal_uL5_bac-type"/>
</dbReference>
<dbReference type="InterPro" id="IPR001021">
    <property type="entry name" value="Ribosomal_bL25_long"/>
</dbReference>
<comment type="function">
    <text evidence="5">This is one of the proteins that binds to the 5S RNA in the ribosome where it forms part of the central protuberance.</text>
</comment>
<evidence type="ECO:0000259" key="7">
    <source>
        <dbReference type="Pfam" id="PF01386"/>
    </source>
</evidence>
<dbReference type="NCBIfam" id="TIGR00731">
    <property type="entry name" value="bL25_bact_ctc"/>
    <property type="match status" value="1"/>
</dbReference>
<dbReference type="NCBIfam" id="NF004131">
    <property type="entry name" value="PRK05618.2-1"/>
    <property type="match status" value="1"/>
</dbReference>
<evidence type="ECO:0000259" key="8">
    <source>
        <dbReference type="Pfam" id="PF14693"/>
    </source>
</evidence>
<dbReference type="SUPFAM" id="SSF50715">
    <property type="entry name" value="Ribosomal protein L25-like"/>
    <property type="match status" value="1"/>
</dbReference>
<reference evidence="9 10" key="1">
    <citation type="submission" date="2020-08" db="EMBL/GenBank/DDBJ databases">
        <title>The Agave Microbiome: Exploring the role of microbial communities in plant adaptations to desert environments.</title>
        <authorList>
            <person name="Partida-Martinez L.P."/>
        </authorList>
    </citation>
    <scope>NUCLEOTIDE SEQUENCE [LARGE SCALE GENOMIC DNA]</scope>
    <source>
        <strain evidence="9 10">AT2.18</strain>
    </source>
</reference>
<dbReference type="PANTHER" id="PTHR33284">
    <property type="entry name" value="RIBOSOMAL PROTEIN L25/GLN-TRNA SYNTHETASE, ANTI-CODON-BINDING DOMAIN-CONTAINING PROTEIN"/>
    <property type="match status" value="1"/>
</dbReference>
<dbReference type="RefSeq" id="WP_183468260.1">
    <property type="nucleotide sequence ID" value="NZ_JACHVU010000004.1"/>
</dbReference>
<proteinExistence type="inferred from homology"/>
<dbReference type="AlphaFoldDB" id="A0A839Q439"/>
<feature type="compositionally biased region" description="Acidic residues" evidence="6">
    <location>
        <begin position="205"/>
        <end position="226"/>
    </location>
</feature>
<feature type="region of interest" description="Disordered" evidence="6">
    <location>
        <begin position="183"/>
        <end position="226"/>
    </location>
</feature>
<dbReference type="InterPro" id="IPR011035">
    <property type="entry name" value="Ribosomal_bL25/Gln-tRNA_synth"/>
</dbReference>
<keyword evidence="4 5" id="KW-0687">Ribonucleoprotein</keyword>
<dbReference type="Proteomes" id="UP000550501">
    <property type="component" value="Unassembled WGS sequence"/>
</dbReference>
<dbReference type="Gene3D" id="2.40.240.10">
    <property type="entry name" value="Ribosomal Protein L25, Chain P"/>
    <property type="match status" value="1"/>
</dbReference>
<evidence type="ECO:0000313" key="9">
    <source>
        <dbReference type="EMBL" id="MBB2991028.1"/>
    </source>
</evidence>
<dbReference type="GO" id="GO:0003735">
    <property type="term" value="F:structural constituent of ribosome"/>
    <property type="evidence" value="ECO:0007669"/>
    <property type="project" value="InterPro"/>
</dbReference>
<dbReference type="GO" id="GO:0006412">
    <property type="term" value="P:translation"/>
    <property type="evidence" value="ECO:0007669"/>
    <property type="project" value="UniProtKB-UniRule"/>
</dbReference>
<keyword evidence="2 5" id="KW-0694">RNA-binding</keyword>
<accession>A0A839Q439</accession>
<evidence type="ECO:0000256" key="1">
    <source>
        <dbReference type="ARBA" id="ARBA00022730"/>
    </source>
</evidence>
<dbReference type="PANTHER" id="PTHR33284:SF1">
    <property type="entry name" value="RIBOSOMAL PROTEIN L25_GLN-TRNA SYNTHETASE, ANTI-CODON-BINDING DOMAIN-CONTAINING PROTEIN"/>
    <property type="match status" value="1"/>
</dbReference>
<dbReference type="GO" id="GO:0022625">
    <property type="term" value="C:cytosolic large ribosomal subunit"/>
    <property type="evidence" value="ECO:0007669"/>
    <property type="project" value="TreeGrafter"/>
</dbReference>
<evidence type="ECO:0000256" key="6">
    <source>
        <dbReference type="SAM" id="MobiDB-lite"/>
    </source>
</evidence>
<keyword evidence="3 5" id="KW-0689">Ribosomal protein</keyword>
<evidence type="ECO:0000256" key="4">
    <source>
        <dbReference type="ARBA" id="ARBA00023274"/>
    </source>
</evidence>
<dbReference type="Pfam" id="PF14693">
    <property type="entry name" value="Ribosomal_TL5_C"/>
    <property type="match status" value="1"/>
</dbReference>
<evidence type="ECO:0000256" key="2">
    <source>
        <dbReference type="ARBA" id="ARBA00022884"/>
    </source>
</evidence>
<dbReference type="Pfam" id="PF01386">
    <property type="entry name" value="Ribosomal_L25p"/>
    <property type="match status" value="1"/>
</dbReference>
<keyword evidence="1 5" id="KW-0699">rRNA-binding</keyword>
<protein>
    <recommendedName>
        <fullName evidence="5">Large ribosomal subunit protein bL25</fullName>
    </recommendedName>
    <alternativeName>
        <fullName evidence="5">General stress protein CTC</fullName>
    </alternativeName>
</protein>
<dbReference type="HAMAP" id="MF_01334">
    <property type="entry name" value="Ribosomal_bL25_CTC"/>
    <property type="match status" value="1"/>
</dbReference>
<dbReference type="InterPro" id="IPR037121">
    <property type="entry name" value="Ribosomal_bL25_C"/>
</dbReference>
<organism evidence="9 10">
    <name type="scientific">Mycolicibacterium iranicum</name>
    <name type="common">Mycobacterium iranicum</name>
    <dbReference type="NCBI Taxonomy" id="912594"/>
    <lineage>
        <taxon>Bacteria</taxon>
        <taxon>Bacillati</taxon>
        <taxon>Actinomycetota</taxon>
        <taxon>Actinomycetes</taxon>
        <taxon>Mycobacteriales</taxon>
        <taxon>Mycobacteriaceae</taxon>
        <taxon>Mycolicibacterium</taxon>
    </lineage>
</organism>
<feature type="compositionally biased region" description="Polar residues" evidence="6">
    <location>
        <begin position="1"/>
        <end position="15"/>
    </location>
</feature>
<feature type="domain" description="Large ribosomal subunit protein bL25 beta" evidence="8">
    <location>
        <begin position="103"/>
        <end position="182"/>
    </location>
</feature>
<feature type="region of interest" description="Disordered" evidence="6">
    <location>
        <begin position="1"/>
        <end position="30"/>
    </location>
</feature>
<dbReference type="InterPro" id="IPR020056">
    <property type="entry name" value="Rbsml_bL25/Gln-tRNA_synth_N"/>
</dbReference>
<sequence length="226" mass="23533">MAKNAPNNLTAQVRGTTGKGASRRARREGRVPVVLYGHGTDPQHLELNGHDFAAVLRNSGTNAVLTLDIDGSEQLALTKSIEIHPIRRNIQHADLLVVRRGEKVTVEVTVVVEGEAAPGTLVTQDANTVEIEADVQSIPEQFSVSVEGAQEGTQITAGQIELPGDVTLISDPETLVVNVVAAPTEEELEAEGGGASVDEQAAEAAEADAEGSDAAEGDDSAESASE</sequence>
<comment type="caution">
    <text evidence="9">The sequence shown here is derived from an EMBL/GenBank/DDBJ whole genome shotgun (WGS) entry which is preliminary data.</text>
</comment>
<dbReference type="CDD" id="cd00495">
    <property type="entry name" value="Ribosomal_L25_TL5_CTC"/>
    <property type="match status" value="1"/>
</dbReference>
<dbReference type="InterPro" id="IPR020057">
    <property type="entry name" value="Ribosomal_bL25_b-dom"/>
</dbReference>
<dbReference type="Gene3D" id="2.170.120.20">
    <property type="entry name" value="Ribosomal protein L25, beta domain"/>
    <property type="match status" value="1"/>
</dbReference>
<dbReference type="GO" id="GO:0008097">
    <property type="term" value="F:5S rRNA binding"/>
    <property type="evidence" value="ECO:0007669"/>
    <property type="project" value="InterPro"/>
</dbReference>